<name>A0A8E6B6V1_9BACT</name>
<protein>
    <submittedName>
        <fullName evidence="6">TetR/AcrR family transcriptional regulator</fullName>
    </submittedName>
</protein>
<dbReference type="GO" id="GO:0000976">
    <property type="term" value="F:transcription cis-regulatory region binding"/>
    <property type="evidence" value="ECO:0007669"/>
    <property type="project" value="TreeGrafter"/>
</dbReference>
<dbReference type="GO" id="GO:0003700">
    <property type="term" value="F:DNA-binding transcription factor activity"/>
    <property type="evidence" value="ECO:0007669"/>
    <property type="project" value="TreeGrafter"/>
</dbReference>
<dbReference type="PANTHER" id="PTHR30055:SF226">
    <property type="entry name" value="HTH-TYPE TRANSCRIPTIONAL REGULATOR PKSA"/>
    <property type="match status" value="1"/>
</dbReference>
<dbReference type="EMBL" id="CP074694">
    <property type="protein sequence ID" value="QVL33195.1"/>
    <property type="molecule type" value="Genomic_DNA"/>
</dbReference>
<dbReference type="PANTHER" id="PTHR30055">
    <property type="entry name" value="HTH-TYPE TRANSCRIPTIONAL REGULATOR RUTR"/>
    <property type="match status" value="1"/>
</dbReference>
<dbReference type="PRINTS" id="PR00455">
    <property type="entry name" value="HTHTETR"/>
</dbReference>
<dbReference type="Gene3D" id="1.10.10.60">
    <property type="entry name" value="Homeodomain-like"/>
    <property type="match status" value="1"/>
</dbReference>
<dbReference type="InterPro" id="IPR036271">
    <property type="entry name" value="Tet_transcr_reg_TetR-rel_C_sf"/>
</dbReference>
<keyword evidence="2 4" id="KW-0238">DNA-binding</keyword>
<evidence type="ECO:0000313" key="6">
    <source>
        <dbReference type="EMBL" id="QVL33195.1"/>
    </source>
</evidence>
<gene>
    <name evidence="6" type="ORF">KIH39_04560</name>
</gene>
<proteinExistence type="predicted"/>
<dbReference type="Gene3D" id="1.10.357.10">
    <property type="entry name" value="Tetracycline Repressor, domain 2"/>
    <property type="match status" value="1"/>
</dbReference>
<dbReference type="InterPro" id="IPR009057">
    <property type="entry name" value="Homeodomain-like_sf"/>
</dbReference>
<dbReference type="KEGG" id="tsph:KIH39_04560"/>
<organism evidence="6 7">
    <name type="scientific">Telmatocola sphagniphila</name>
    <dbReference type="NCBI Taxonomy" id="1123043"/>
    <lineage>
        <taxon>Bacteria</taxon>
        <taxon>Pseudomonadati</taxon>
        <taxon>Planctomycetota</taxon>
        <taxon>Planctomycetia</taxon>
        <taxon>Gemmatales</taxon>
        <taxon>Gemmataceae</taxon>
    </lineage>
</organism>
<keyword evidence="7" id="KW-1185">Reference proteome</keyword>
<keyword evidence="1" id="KW-0805">Transcription regulation</keyword>
<dbReference type="Proteomes" id="UP000676194">
    <property type="component" value="Chromosome"/>
</dbReference>
<keyword evidence="3" id="KW-0804">Transcription</keyword>
<dbReference type="InterPro" id="IPR001647">
    <property type="entry name" value="HTH_TetR"/>
</dbReference>
<dbReference type="PROSITE" id="PS50977">
    <property type="entry name" value="HTH_TETR_2"/>
    <property type="match status" value="1"/>
</dbReference>
<evidence type="ECO:0000259" key="5">
    <source>
        <dbReference type="PROSITE" id="PS50977"/>
    </source>
</evidence>
<evidence type="ECO:0000256" key="3">
    <source>
        <dbReference type="ARBA" id="ARBA00023163"/>
    </source>
</evidence>
<dbReference type="SUPFAM" id="SSF46689">
    <property type="entry name" value="Homeodomain-like"/>
    <property type="match status" value="1"/>
</dbReference>
<dbReference type="AlphaFoldDB" id="A0A8E6B6V1"/>
<sequence>MKQLSARRGRPKDSALIERRRDSILAAASRIFAAKGYPDTDIQEIADRSGVAKGTVYLYFSSKEELFLATVDRAMRSLSERISAATEAIEDPIDRLEMGVKTYFAHFRENPAHAELLIIERAEYRDRKTPTYIEHKRVNCTRWEPIYESLIEMGRIRQMPVDRIIRVTSDLMYGTMFTDHFLEKKRTPEEQATDVLDVVFHGILTPAECRRRKLRGA</sequence>
<feature type="domain" description="HTH tetR-type" evidence="5">
    <location>
        <begin position="18"/>
        <end position="78"/>
    </location>
</feature>
<dbReference type="InterPro" id="IPR050109">
    <property type="entry name" value="HTH-type_TetR-like_transc_reg"/>
</dbReference>
<dbReference type="FunFam" id="1.10.10.60:FF:000141">
    <property type="entry name" value="TetR family transcriptional regulator"/>
    <property type="match status" value="1"/>
</dbReference>
<evidence type="ECO:0000256" key="4">
    <source>
        <dbReference type="PROSITE-ProRule" id="PRU00335"/>
    </source>
</evidence>
<accession>A0A8E6B6V1</accession>
<reference evidence="6" key="1">
    <citation type="submission" date="2021-05" db="EMBL/GenBank/DDBJ databases">
        <title>Complete genome sequence of the cellulolytic planctomycete Telmatocola sphagniphila SP2T and characterization of the first cellulase from planctomycetes.</title>
        <authorList>
            <person name="Rakitin A.L."/>
            <person name="Beletsky A.V."/>
            <person name="Naumoff D.G."/>
            <person name="Kulichevskaya I.S."/>
            <person name="Mardanov A.V."/>
            <person name="Ravin N.V."/>
            <person name="Dedysh S.N."/>
        </authorList>
    </citation>
    <scope>NUCLEOTIDE SEQUENCE</scope>
    <source>
        <strain evidence="6">SP2T</strain>
    </source>
</reference>
<dbReference type="RefSeq" id="WP_213498085.1">
    <property type="nucleotide sequence ID" value="NZ_CP074694.1"/>
</dbReference>
<dbReference type="SUPFAM" id="SSF48498">
    <property type="entry name" value="Tetracyclin repressor-like, C-terminal domain"/>
    <property type="match status" value="1"/>
</dbReference>
<evidence type="ECO:0000256" key="1">
    <source>
        <dbReference type="ARBA" id="ARBA00023015"/>
    </source>
</evidence>
<feature type="DNA-binding region" description="H-T-H motif" evidence="4">
    <location>
        <begin position="41"/>
        <end position="60"/>
    </location>
</feature>
<evidence type="ECO:0000256" key="2">
    <source>
        <dbReference type="ARBA" id="ARBA00023125"/>
    </source>
</evidence>
<evidence type="ECO:0000313" key="7">
    <source>
        <dbReference type="Proteomes" id="UP000676194"/>
    </source>
</evidence>
<dbReference type="Pfam" id="PF00440">
    <property type="entry name" value="TetR_N"/>
    <property type="match status" value="1"/>
</dbReference>